<dbReference type="AlphaFoldDB" id="A0A1E5KU54"/>
<evidence type="ECO:0000313" key="4">
    <source>
        <dbReference type="Proteomes" id="UP000095256"/>
    </source>
</evidence>
<dbReference type="PANTHER" id="PTHR33383">
    <property type="entry name" value="MEMBRANE PROTEIN INSERTION EFFICIENCY FACTOR-RELATED"/>
    <property type="match status" value="1"/>
</dbReference>
<dbReference type="Pfam" id="PF01809">
    <property type="entry name" value="YidD"/>
    <property type="match status" value="1"/>
</dbReference>
<reference evidence="3 4" key="1">
    <citation type="submission" date="2016-09" db="EMBL/GenBank/DDBJ databases">
        <authorList>
            <person name="Capua I."/>
            <person name="De Benedictis P."/>
            <person name="Joannis T."/>
            <person name="Lombin L.H."/>
            <person name="Cattoli G."/>
        </authorList>
    </citation>
    <scope>NUCLEOTIDE SEQUENCE [LARGE SCALE GENOMIC DNA]</scope>
    <source>
        <strain evidence="3 4">LMG 25899</strain>
    </source>
</reference>
<name>A0A1E5KU54_9ENTE</name>
<evidence type="ECO:0000313" key="3">
    <source>
        <dbReference type="EMBL" id="OEH81288.1"/>
    </source>
</evidence>
<evidence type="ECO:0000256" key="1">
    <source>
        <dbReference type="HAMAP-Rule" id="MF_00386"/>
    </source>
</evidence>
<accession>A0A1E5KU54</accession>
<dbReference type="Proteomes" id="UP000095256">
    <property type="component" value="Unassembled WGS sequence"/>
</dbReference>
<dbReference type="InterPro" id="IPR002696">
    <property type="entry name" value="Membr_insert_effic_factor_YidD"/>
</dbReference>
<comment type="caution">
    <text evidence="3">The sequence shown here is derived from an EMBL/GenBank/DDBJ whole genome shotgun (WGS) entry which is preliminary data.</text>
</comment>
<comment type="similarity">
    <text evidence="1">Belongs to the UPF0161 family.</text>
</comment>
<sequence>MAKNLFVGTVRVYQRYISPALGPRCRYEPTCSQYMIDAIQTHGSIKGLTMGTARVLRCHPFVKGGIDYVPLKFSLRRNPDEEYHGPYNYRRDKKKTTDLK</sequence>
<dbReference type="EMBL" id="MIEK01000055">
    <property type="protein sequence ID" value="OEH81288.1"/>
    <property type="molecule type" value="Genomic_DNA"/>
</dbReference>
<proteinExistence type="inferred from homology"/>
<gene>
    <name evidence="3" type="ORF">BCR26_17300</name>
</gene>
<dbReference type="NCBIfam" id="TIGR00278">
    <property type="entry name" value="membrane protein insertion efficiency factor YidD"/>
    <property type="match status" value="1"/>
</dbReference>
<dbReference type="GO" id="GO:0005886">
    <property type="term" value="C:plasma membrane"/>
    <property type="evidence" value="ECO:0007669"/>
    <property type="project" value="UniProtKB-SubCell"/>
</dbReference>
<organism evidence="3 4">
    <name type="scientific">Enterococcus rivorum</name>
    <dbReference type="NCBI Taxonomy" id="762845"/>
    <lineage>
        <taxon>Bacteria</taxon>
        <taxon>Bacillati</taxon>
        <taxon>Bacillota</taxon>
        <taxon>Bacilli</taxon>
        <taxon>Lactobacillales</taxon>
        <taxon>Enterococcaceae</taxon>
        <taxon>Enterococcus</taxon>
    </lineage>
</organism>
<dbReference type="PANTHER" id="PTHR33383:SF1">
    <property type="entry name" value="MEMBRANE PROTEIN INSERTION EFFICIENCY FACTOR-RELATED"/>
    <property type="match status" value="1"/>
</dbReference>
<dbReference type="STRING" id="762845.BCR26_17300"/>
<feature type="region of interest" description="Disordered" evidence="2">
    <location>
        <begin position="79"/>
        <end position="100"/>
    </location>
</feature>
<comment type="subcellular location">
    <subcellularLocation>
        <location evidence="1">Cell membrane</location>
        <topology evidence="1">Peripheral membrane protein</topology>
        <orientation evidence="1">Cytoplasmic side</orientation>
    </subcellularLocation>
</comment>
<comment type="function">
    <text evidence="1">Could be involved in insertion of integral membrane proteins into the membrane.</text>
</comment>
<keyword evidence="4" id="KW-1185">Reference proteome</keyword>
<dbReference type="SMART" id="SM01234">
    <property type="entry name" value="Haemolytic"/>
    <property type="match status" value="1"/>
</dbReference>
<evidence type="ECO:0000256" key="2">
    <source>
        <dbReference type="SAM" id="MobiDB-lite"/>
    </source>
</evidence>
<dbReference type="HAMAP" id="MF_00386">
    <property type="entry name" value="UPF0161_YidD"/>
    <property type="match status" value="1"/>
</dbReference>
<dbReference type="RefSeq" id="WP_069699735.1">
    <property type="nucleotide sequence ID" value="NZ_JAGGMA010000059.1"/>
</dbReference>
<keyword evidence="1" id="KW-1003">Cell membrane</keyword>
<dbReference type="OrthoDB" id="9801753at2"/>
<keyword evidence="1" id="KW-0472">Membrane</keyword>
<protein>
    <recommendedName>
        <fullName evidence="1">Putative membrane protein insertion efficiency factor</fullName>
    </recommendedName>
</protein>